<evidence type="ECO:0000256" key="1">
    <source>
        <dbReference type="ARBA" id="ARBA00005750"/>
    </source>
</evidence>
<sequence>MIDTHIHMLPGIDDGAKDLDVAKQMLQTAIGEGVSELILTPHFNIPIYNNQNVEQQYNLISDYIATEKINLKIHLGNEIYLSEEDLAAIKKGQAHTMGDSKYLLVELPRYHFYPFHEVMIHDLQFSGYKIVLAHVERYQIFNDKPDKLKELITEGVYSQITSGYIMDNKTRKKALKWIEGGLAHIVASDGHNMDSRPPLMKSAYDIVAEVFGQPCAQTLFFDNPRLMIEDEALMVMNINKKKDFVRRLLDKIKD</sequence>
<proteinExistence type="inferred from homology"/>
<dbReference type="PANTHER" id="PTHR39181">
    <property type="entry name" value="TYROSINE-PROTEIN PHOSPHATASE YWQE"/>
    <property type="match status" value="1"/>
</dbReference>
<dbReference type="SUPFAM" id="SSF89550">
    <property type="entry name" value="PHP domain-like"/>
    <property type="match status" value="1"/>
</dbReference>
<evidence type="ECO:0000256" key="4">
    <source>
        <dbReference type="ARBA" id="ARBA00022912"/>
    </source>
</evidence>
<name>A0A923HX96_9FIRM</name>
<reference evidence="6" key="1">
    <citation type="submission" date="2019-10" db="EMBL/GenBank/DDBJ databases">
        <authorList>
            <person name="Ross D.E."/>
            <person name="Gulliver D."/>
        </authorList>
    </citation>
    <scope>NUCLEOTIDE SEQUENCE</scope>
    <source>
        <strain evidence="6">DER-2019</strain>
    </source>
</reference>
<dbReference type="RefSeq" id="WP_148568617.1">
    <property type="nucleotide sequence ID" value="NZ_RXYA01000025.1"/>
</dbReference>
<dbReference type="GO" id="GO:0004725">
    <property type="term" value="F:protein tyrosine phosphatase activity"/>
    <property type="evidence" value="ECO:0007669"/>
    <property type="project" value="UniProtKB-EC"/>
</dbReference>
<keyword evidence="4" id="KW-0904">Protein phosphatase</keyword>
<dbReference type="Proteomes" id="UP000616595">
    <property type="component" value="Unassembled WGS sequence"/>
</dbReference>
<dbReference type="Gene3D" id="3.20.20.140">
    <property type="entry name" value="Metal-dependent hydrolases"/>
    <property type="match status" value="1"/>
</dbReference>
<dbReference type="PIRSF" id="PIRSF016557">
    <property type="entry name" value="Caps_synth_CpsB"/>
    <property type="match status" value="1"/>
</dbReference>
<comment type="caution">
    <text evidence="6">The sequence shown here is derived from an EMBL/GenBank/DDBJ whole genome shotgun (WGS) entry which is preliminary data.</text>
</comment>
<comment type="similarity">
    <text evidence="1">Belongs to the metallo-dependent hydrolases superfamily. CpsB/CapC family.</text>
</comment>
<reference evidence="6" key="2">
    <citation type="submission" date="2020-10" db="EMBL/GenBank/DDBJ databases">
        <title>Comparative genomics of the Acetobacterium genus.</title>
        <authorList>
            <person name="Marshall C."/>
            <person name="May H."/>
            <person name="Norman S."/>
        </authorList>
    </citation>
    <scope>NUCLEOTIDE SEQUENCE</scope>
    <source>
        <strain evidence="6">DER-2019</strain>
    </source>
</reference>
<comment type="catalytic activity">
    <reaction evidence="5">
        <text>O-phospho-L-tyrosyl-[protein] + H2O = L-tyrosyl-[protein] + phosphate</text>
        <dbReference type="Rhea" id="RHEA:10684"/>
        <dbReference type="Rhea" id="RHEA-COMP:10136"/>
        <dbReference type="Rhea" id="RHEA-COMP:20101"/>
        <dbReference type="ChEBI" id="CHEBI:15377"/>
        <dbReference type="ChEBI" id="CHEBI:43474"/>
        <dbReference type="ChEBI" id="CHEBI:46858"/>
        <dbReference type="ChEBI" id="CHEBI:61978"/>
        <dbReference type="EC" id="3.1.3.48"/>
    </reaction>
</comment>
<evidence type="ECO:0000256" key="2">
    <source>
        <dbReference type="ARBA" id="ARBA00013064"/>
    </source>
</evidence>
<accession>A0A923HX96</accession>
<evidence type="ECO:0000313" key="6">
    <source>
        <dbReference type="EMBL" id="MBC3889966.1"/>
    </source>
</evidence>
<gene>
    <name evidence="6" type="ORF">GH810_16830</name>
</gene>
<evidence type="ECO:0000313" key="7">
    <source>
        <dbReference type="Proteomes" id="UP000616595"/>
    </source>
</evidence>
<dbReference type="InterPro" id="IPR016195">
    <property type="entry name" value="Pol/histidinol_Pase-like"/>
</dbReference>
<dbReference type="InterPro" id="IPR016667">
    <property type="entry name" value="Caps_polysacc_synth_CpsB/CapC"/>
</dbReference>
<dbReference type="EC" id="3.1.3.48" evidence="2"/>
<keyword evidence="7" id="KW-1185">Reference proteome</keyword>
<organism evidence="6 7">
    <name type="scientific">Acetobacterium paludosum</name>
    <dbReference type="NCBI Taxonomy" id="52693"/>
    <lineage>
        <taxon>Bacteria</taxon>
        <taxon>Bacillati</taxon>
        <taxon>Bacillota</taxon>
        <taxon>Clostridia</taxon>
        <taxon>Eubacteriales</taxon>
        <taxon>Eubacteriaceae</taxon>
        <taxon>Acetobacterium</taxon>
    </lineage>
</organism>
<evidence type="ECO:0000256" key="3">
    <source>
        <dbReference type="ARBA" id="ARBA00022801"/>
    </source>
</evidence>
<keyword evidence="3" id="KW-0378">Hydrolase</keyword>
<dbReference type="AlphaFoldDB" id="A0A923HX96"/>
<dbReference type="PANTHER" id="PTHR39181:SF1">
    <property type="entry name" value="TYROSINE-PROTEIN PHOSPHATASE YWQE"/>
    <property type="match status" value="1"/>
</dbReference>
<dbReference type="OrthoDB" id="9788539at2"/>
<evidence type="ECO:0000256" key="5">
    <source>
        <dbReference type="ARBA" id="ARBA00051722"/>
    </source>
</evidence>
<dbReference type="GO" id="GO:0030145">
    <property type="term" value="F:manganese ion binding"/>
    <property type="evidence" value="ECO:0007669"/>
    <property type="project" value="InterPro"/>
</dbReference>
<dbReference type="Pfam" id="PF19567">
    <property type="entry name" value="CpsB_CapC"/>
    <property type="match status" value="1"/>
</dbReference>
<dbReference type="EMBL" id="WJBD01000034">
    <property type="protein sequence ID" value="MBC3889966.1"/>
    <property type="molecule type" value="Genomic_DNA"/>
</dbReference>
<protein>
    <recommendedName>
        <fullName evidence="2">protein-tyrosine-phosphatase</fullName>
        <ecNumber evidence="2">3.1.3.48</ecNumber>
    </recommendedName>
</protein>